<feature type="domain" description="GerMN" evidence="2">
    <location>
        <begin position="231"/>
        <end position="319"/>
    </location>
</feature>
<evidence type="ECO:0000259" key="2">
    <source>
        <dbReference type="SMART" id="SM00909"/>
    </source>
</evidence>
<gene>
    <name evidence="3" type="ORF">ABNN70_13625</name>
</gene>
<keyword evidence="1" id="KW-0732">Signal</keyword>
<protein>
    <submittedName>
        <fullName evidence="3">GerMN domain-containing protein</fullName>
    </submittedName>
</protein>
<dbReference type="SMART" id="SM00909">
    <property type="entry name" value="Germane"/>
    <property type="match status" value="2"/>
</dbReference>
<feature type="signal peptide" evidence="1">
    <location>
        <begin position="1"/>
        <end position="23"/>
    </location>
</feature>
<dbReference type="PROSITE" id="PS51257">
    <property type="entry name" value="PROKAR_LIPOPROTEIN"/>
    <property type="match status" value="1"/>
</dbReference>
<dbReference type="EMBL" id="CP159510">
    <property type="protein sequence ID" value="XCJ16669.1"/>
    <property type="molecule type" value="Genomic_DNA"/>
</dbReference>
<proteinExistence type="predicted"/>
<feature type="chain" id="PRO_5043358511" evidence="1">
    <location>
        <begin position="24"/>
        <end position="338"/>
    </location>
</feature>
<feature type="domain" description="GerMN" evidence="2">
    <location>
        <begin position="80"/>
        <end position="171"/>
    </location>
</feature>
<evidence type="ECO:0000256" key="1">
    <source>
        <dbReference type="SAM" id="SignalP"/>
    </source>
</evidence>
<organism evidence="3">
    <name type="scientific">Sporolactobacillus sp. Y61</name>
    <dbReference type="NCBI Taxonomy" id="3160863"/>
    <lineage>
        <taxon>Bacteria</taxon>
        <taxon>Bacillati</taxon>
        <taxon>Bacillota</taxon>
        <taxon>Bacilli</taxon>
        <taxon>Bacillales</taxon>
        <taxon>Sporolactobacillaceae</taxon>
        <taxon>Sporolactobacillus</taxon>
    </lineage>
</organism>
<dbReference type="Pfam" id="PF10646">
    <property type="entry name" value="Germane"/>
    <property type="match status" value="2"/>
</dbReference>
<sequence>MIRRSFFVLASVIVLLSFTLLSACGDKDSEPDTIKYVKDRQALKEASKNATYIQRTLYLSDANGLLIPQVTGLPESGAPESQVLNYLVKGGPVTELLPNGFQTVLPAETEVVNVDMDKRGNLTVDFSREFLETRPEDQERAVQSVVWTLTEFNTVKSVSISVDGKVLDEWPDTRRSIGRGLTRQDGINTTFGDVSDVAASGSLTVFYLTTYKNKTYEVPVTVRAITGNDRVSDLVSALVDEPADSPFISTFNPDTRLIDKPMIKDGVVSLHFNDAVYEDKAAKTISERALRCLVRTLTSQKGINKVEIKAGDSDKVMLESGKTLTGPVSESMVSASGL</sequence>
<dbReference type="RefSeq" id="WP_353948098.1">
    <property type="nucleotide sequence ID" value="NZ_CP159510.1"/>
</dbReference>
<reference evidence="3" key="1">
    <citation type="submission" date="2024-06" db="EMBL/GenBank/DDBJ databases">
        <authorList>
            <person name="Fan A."/>
            <person name="Zhang F.Y."/>
            <person name="Zhang L."/>
        </authorList>
    </citation>
    <scope>NUCLEOTIDE SEQUENCE</scope>
    <source>
        <strain evidence="3">Y61</strain>
    </source>
</reference>
<dbReference type="InterPro" id="IPR019606">
    <property type="entry name" value="GerMN"/>
</dbReference>
<evidence type="ECO:0000313" key="3">
    <source>
        <dbReference type="EMBL" id="XCJ16669.1"/>
    </source>
</evidence>
<name>A0AAU8IEM3_9BACL</name>
<accession>A0AAU8IEM3</accession>
<dbReference type="AlphaFoldDB" id="A0AAU8IEM3"/>